<geneLocation type="plasmid" evidence="1 2">
    <name>Csp_135p</name>
</geneLocation>
<proteinExistence type="predicted"/>
<name>M1MU26_9CLOT</name>
<keyword evidence="2" id="KW-1185">Reference proteome</keyword>
<reference evidence="1 2" key="1">
    <citation type="submission" date="2013-02" db="EMBL/GenBank/DDBJ databases">
        <title>Genome sequence of Clostridium saccharoperbutylacetonicum N1-4(HMT).</title>
        <authorList>
            <person name="Poehlein A."/>
            <person name="Daniel R."/>
        </authorList>
    </citation>
    <scope>NUCLEOTIDE SEQUENCE [LARGE SCALE GENOMIC DNA]</scope>
    <source>
        <strain evidence="2">N1-4(HMT)</strain>
        <plasmid evidence="2">Plasmid Csp_135p</plasmid>
    </source>
</reference>
<organism evidence="1 2">
    <name type="scientific">Clostridium saccharoperbutylacetonicum N1-4(HMT)</name>
    <dbReference type="NCBI Taxonomy" id="931276"/>
    <lineage>
        <taxon>Bacteria</taxon>
        <taxon>Bacillati</taxon>
        <taxon>Bacillota</taxon>
        <taxon>Clostridia</taxon>
        <taxon>Eubacteriales</taxon>
        <taxon>Clostridiaceae</taxon>
        <taxon>Clostridium</taxon>
    </lineage>
</organism>
<keyword evidence="1" id="KW-0614">Plasmid</keyword>
<accession>M1MU26</accession>
<dbReference type="KEGG" id="csr:Cspa_135p00430"/>
<dbReference type="Proteomes" id="UP000011728">
    <property type="component" value="Plasmid Csp_135p"/>
</dbReference>
<gene>
    <name evidence="1" type="ORF">Cspa_135p00430</name>
</gene>
<protein>
    <submittedName>
        <fullName evidence="1">Uncharacterized protein</fullName>
    </submittedName>
</protein>
<dbReference type="EMBL" id="CP004122">
    <property type="protein sequence ID" value="AGF59603.1"/>
    <property type="molecule type" value="Genomic_DNA"/>
</dbReference>
<evidence type="ECO:0000313" key="2">
    <source>
        <dbReference type="Proteomes" id="UP000011728"/>
    </source>
</evidence>
<dbReference type="PATRIC" id="fig|931276.5.peg.5928"/>
<evidence type="ECO:0000313" key="1">
    <source>
        <dbReference type="EMBL" id="AGF59603.1"/>
    </source>
</evidence>
<dbReference type="AlphaFoldDB" id="M1MU26"/>
<dbReference type="HOGENOM" id="CLU_982473_0_0_9"/>
<sequence>MADFKKITKADIEQDVSTRKIADDITRHDIAEFGDNTFLNSVKISFDNNKYVNSMFVNEVKDREYSDFYLSDNMVYNSIESSLKVKDLTKNGVYYSTEKCTDETYKSQLNNFFLVVDEVIPTGCDIIYHIITDDNRNFLIKANDTVPLVLNIPCYSFRLKANLLSNKINTPVINGFAVLYYDDYVQKAYRLINVDLSKDEDNSDTITLVRDRDYEDKLVRVLTDNTKIELTYDDEKDKRLASVETYELQTSLLVEESDMVYLNYTDSSGVTEEVLTKIITNKY</sequence>
<dbReference type="RefSeq" id="WP_015395910.1">
    <property type="nucleotide sequence ID" value="NC_020292.1"/>
</dbReference>